<feature type="site" description="Interaction with substrate tRNA" evidence="10">
    <location>
        <position position="194"/>
    </location>
</feature>
<dbReference type="PANTHER" id="PTHR11088">
    <property type="entry name" value="TRNA DIMETHYLALLYLTRANSFERASE"/>
    <property type="match status" value="1"/>
</dbReference>
<evidence type="ECO:0000256" key="2">
    <source>
        <dbReference type="ARBA" id="ARBA00003213"/>
    </source>
</evidence>
<comment type="catalytic activity">
    <reaction evidence="9 10 11">
        <text>adenosine(37) in tRNA + dimethylallyl diphosphate = N(6)-dimethylallyladenosine(37) in tRNA + diphosphate</text>
        <dbReference type="Rhea" id="RHEA:26482"/>
        <dbReference type="Rhea" id="RHEA-COMP:10162"/>
        <dbReference type="Rhea" id="RHEA-COMP:10375"/>
        <dbReference type="ChEBI" id="CHEBI:33019"/>
        <dbReference type="ChEBI" id="CHEBI:57623"/>
        <dbReference type="ChEBI" id="CHEBI:74411"/>
        <dbReference type="ChEBI" id="CHEBI:74415"/>
        <dbReference type="EC" id="2.5.1.75"/>
    </reaction>
</comment>
<evidence type="ECO:0000256" key="12">
    <source>
        <dbReference type="RuleBase" id="RU003784"/>
    </source>
</evidence>
<evidence type="ECO:0000256" key="9">
    <source>
        <dbReference type="ARBA" id="ARBA00049563"/>
    </source>
</evidence>
<dbReference type="PANTHER" id="PTHR11088:SF60">
    <property type="entry name" value="TRNA DIMETHYLALLYLTRANSFERASE"/>
    <property type="match status" value="1"/>
</dbReference>
<evidence type="ECO:0000313" key="18">
    <source>
        <dbReference type="Proteomes" id="UP000746584"/>
    </source>
</evidence>
<comment type="similarity">
    <text evidence="3 10 13">Belongs to the IPP transferase family.</text>
</comment>
<keyword evidence="8 10" id="KW-0460">Magnesium</keyword>
<dbReference type="EMBL" id="JAFBCG010000001">
    <property type="protein sequence ID" value="MBM7801031.1"/>
    <property type="molecule type" value="Genomic_DNA"/>
</dbReference>
<dbReference type="Gene3D" id="3.40.50.300">
    <property type="entry name" value="P-loop containing nucleotide triphosphate hydrolases"/>
    <property type="match status" value="1"/>
</dbReference>
<feature type="region of interest" description="Disordered" evidence="14">
    <location>
        <begin position="1"/>
        <end position="46"/>
    </location>
</feature>
<evidence type="ECO:0000256" key="1">
    <source>
        <dbReference type="ARBA" id="ARBA00001946"/>
    </source>
</evidence>
<evidence type="ECO:0000256" key="7">
    <source>
        <dbReference type="ARBA" id="ARBA00022840"/>
    </source>
</evidence>
<comment type="cofactor">
    <cofactor evidence="1 10">
        <name>Mg(2+)</name>
        <dbReference type="ChEBI" id="CHEBI:18420"/>
    </cofactor>
</comment>
<comment type="caution">
    <text evidence="10">Lacks conserved residue(s) required for the propagation of feature annotation.</text>
</comment>
<keyword evidence="6 10" id="KW-0547">Nucleotide-binding</keyword>
<dbReference type="Proteomes" id="UP000648535">
    <property type="component" value="Unassembled WGS sequence"/>
</dbReference>
<evidence type="ECO:0000256" key="4">
    <source>
        <dbReference type="ARBA" id="ARBA00022679"/>
    </source>
</evidence>
<dbReference type="GO" id="GO:0052381">
    <property type="term" value="F:tRNA dimethylallyltransferase activity"/>
    <property type="evidence" value="ECO:0007669"/>
    <property type="project" value="UniProtKB-UniRule"/>
</dbReference>
<dbReference type="InterPro" id="IPR018022">
    <property type="entry name" value="IPT"/>
</dbReference>
<comment type="caution">
    <text evidence="15">The sequence shown here is derived from an EMBL/GenBank/DDBJ whole genome shotgun (WGS) entry which is preliminary data.</text>
</comment>
<evidence type="ECO:0000256" key="6">
    <source>
        <dbReference type="ARBA" id="ARBA00022741"/>
    </source>
</evidence>
<proteinExistence type="inferred from homology"/>
<evidence type="ECO:0000313" key="17">
    <source>
        <dbReference type="Proteomes" id="UP000648535"/>
    </source>
</evidence>
<comment type="subunit">
    <text evidence="10">Monomer.</text>
</comment>
<keyword evidence="7 10" id="KW-0067">ATP-binding</keyword>
<dbReference type="SUPFAM" id="SSF52540">
    <property type="entry name" value="P-loop containing nucleoside triphosphate hydrolases"/>
    <property type="match status" value="1"/>
</dbReference>
<evidence type="ECO:0000256" key="10">
    <source>
        <dbReference type="HAMAP-Rule" id="MF_00185"/>
    </source>
</evidence>
<reference evidence="16 18" key="3">
    <citation type="submission" date="2021-01" db="EMBL/GenBank/DDBJ databases">
        <title>Sequencing the genomes of 1000 actinobacteria strains.</title>
        <authorList>
            <person name="Klenk H.-P."/>
        </authorList>
    </citation>
    <scope>NUCLEOTIDE SEQUENCE [LARGE SCALE GENOMIC DNA]</scope>
    <source>
        <strain evidence="16 18">DSM 20542</strain>
    </source>
</reference>
<keyword evidence="5 10" id="KW-0819">tRNA processing</keyword>
<feature type="binding site" evidence="10">
    <location>
        <begin position="79"/>
        <end position="84"/>
    </location>
    <ligand>
        <name>substrate</name>
    </ligand>
</feature>
<dbReference type="GO" id="GO:0005524">
    <property type="term" value="F:ATP binding"/>
    <property type="evidence" value="ECO:0007669"/>
    <property type="project" value="UniProtKB-UniRule"/>
</dbReference>
<organism evidence="15 17">
    <name type="scientific">Curtobacterium luteum</name>
    <dbReference type="NCBI Taxonomy" id="33881"/>
    <lineage>
        <taxon>Bacteria</taxon>
        <taxon>Bacillati</taxon>
        <taxon>Actinomycetota</taxon>
        <taxon>Actinomycetes</taxon>
        <taxon>Micrococcales</taxon>
        <taxon>Microbacteriaceae</taxon>
        <taxon>Curtobacterium</taxon>
    </lineage>
</organism>
<dbReference type="EMBL" id="BMOI01000011">
    <property type="protein sequence ID" value="GGL05952.1"/>
    <property type="molecule type" value="Genomic_DNA"/>
</dbReference>
<dbReference type="HAMAP" id="MF_00185">
    <property type="entry name" value="IPP_trans"/>
    <property type="match status" value="1"/>
</dbReference>
<dbReference type="InterPro" id="IPR039657">
    <property type="entry name" value="Dimethylallyltransferase"/>
</dbReference>
<name>A0A8H9L2G8_9MICO</name>
<feature type="compositionally biased region" description="Low complexity" evidence="14">
    <location>
        <begin position="9"/>
        <end position="46"/>
    </location>
</feature>
<protein>
    <recommendedName>
        <fullName evidence="10">tRNA dimethylallyltransferase</fullName>
        <ecNumber evidence="10">2.5.1.75</ecNumber>
    </recommendedName>
    <alternativeName>
        <fullName evidence="10">Dimethylallyl diphosphate:tRNA dimethylallyltransferase</fullName>
        <shortName evidence="10">DMAPP:tRNA dimethylallyltransferase</shortName>
        <shortName evidence="10">DMATase</shortName>
    </alternativeName>
    <alternativeName>
        <fullName evidence="10">Isopentenyl-diphosphate:tRNA isopentenyltransferase</fullName>
        <shortName evidence="10">IPP transferase</shortName>
        <shortName evidence="10">IPPT</shortName>
        <shortName evidence="10">IPTase</shortName>
    </alternativeName>
</protein>
<keyword evidence="4 10" id="KW-0808">Transferase</keyword>
<keyword evidence="18" id="KW-1185">Reference proteome</keyword>
<feature type="site" description="Interaction with substrate tRNA" evidence="10">
    <location>
        <position position="173"/>
    </location>
</feature>
<accession>A0A8H9L2G8</accession>
<dbReference type="InterPro" id="IPR027417">
    <property type="entry name" value="P-loop_NTPase"/>
</dbReference>
<sequence length="374" mass="38802">MSTADRDAPAAPTAGAAPTAAADPTAGAAPTAAADPTAGAAPSAGAAPTAAADLDAVSAPTVGTGPTGPADLVAVVGATGTGKSDLAVAIADRVRAAGRPAEVVNADAMQLYRGMDIGTAKLSLAERHGVPHRLLDVLDVTDEASVAAYQRDARRAIERIHAEGGVAVLAGGSGLYVSAVLFDLEFPGTDPELRARLEREHDELGPGTLLERLRGLDPHAAATIDARNPRRLIRALEIASRSEVVTPSLPSAPRAWRPARILHLRRDRSHLVDALQARAQRMFDGGLVDEVEHLRALGLEQGKTASRAIGYSQALEVLRGAATVAEAVDATSLATRKYARRQVAWFKRYATAEDLDVTGADHTALSALARRIVA</sequence>
<evidence type="ECO:0000256" key="14">
    <source>
        <dbReference type="SAM" id="MobiDB-lite"/>
    </source>
</evidence>
<dbReference type="Proteomes" id="UP000746584">
    <property type="component" value="Unassembled WGS sequence"/>
</dbReference>
<evidence type="ECO:0000256" key="13">
    <source>
        <dbReference type="RuleBase" id="RU003785"/>
    </source>
</evidence>
<comment type="function">
    <text evidence="2 10 12">Catalyzes the transfer of a dimethylallyl group onto the adenine at position 37 in tRNAs that read codons beginning with uridine, leading to the formation of N6-(dimethylallyl)adenosine (i(6)A).</text>
</comment>
<dbReference type="Gene3D" id="1.10.20.140">
    <property type="match status" value="1"/>
</dbReference>
<evidence type="ECO:0000256" key="8">
    <source>
        <dbReference type="ARBA" id="ARBA00022842"/>
    </source>
</evidence>
<gene>
    <name evidence="10 15" type="primary">miaA</name>
    <name evidence="15" type="ORF">GCM10009769_25250</name>
    <name evidence="16" type="ORF">JOE58_000282</name>
</gene>
<reference evidence="15" key="1">
    <citation type="journal article" date="2014" name="Int. J. Syst. Evol. Microbiol.">
        <title>Complete genome sequence of Corynebacterium casei LMG S-19264T (=DSM 44701T), isolated from a smear-ripened cheese.</title>
        <authorList>
            <consortium name="US DOE Joint Genome Institute (JGI-PGF)"/>
            <person name="Walter F."/>
            <person name="Albersmeier A."/>
            <person name="Kalinowski J."/>
            <person name="Ruckert C."/>
        </authorList>
    </citation>
    <scope>NUCLEOTIDE SEQUENCE</scope>
    <source>
        <strain evidence="15">JCM 1480</strain>
    </source>
</reference>
<dbReference type="EC" id="2.5.1.75" evidence="10"/>
<evidence type="ECO:0000256" key="11">
    <source>
        <dbReference type="RuleBase" id="RU003783"/>
    </source>
</evidence>
<dbReference type="NCBIfam" id="TIGR00174">
    <property type="entry name" value="miaA"/>
    <property type="match status" value="1"/>
</dbReference>
<evidence type="ECO:0000313" key="15">
    <source>
        <dbReference type="EMBL" id="GGL05952.1"/>
    </source>
</evidence>
<evidence type="ECO:0000256" key="3">
    <source>
        <dbReference type="ARBA" id="ARBA00005842"/>
    </source>
</evidence>
<reference evidence="15" key="2">
    <citation type="submission" date="2020-09" db="EMBL/GenBank/DDBJ databases">
        <authorList>
            <person name="Sun Q."/>
            <person name="Ohkuma M."/>
        </authorList>
    </citation>
    <scope>NUCLEOTIDE SEQUENCE</scope>
    <source>
        <strain evidence="15">JCM 1480</strain>
    </source>
</reference>
<dbReference type="Pfam" id="PF01715">
    <property type="entry name" value="IPPT"/>
    <property type="match status" value="1"/>
</dbReference>
<evidence type="ECO:0000313" key="16">
    <source>
        <dbReference type="EMBL" id="MBM7801031.1"/>
    </source>
</evidence>
<dbReference type="AlphaFoldDB" id="A0A8H9L2G8"/>
<evidence type="ECO:0000256" key="5">
    <source>
        <dbReference type="ARBA" id="ARBA00022694"/>
    </source>
</evidence>
<feature type="binding site" evidence="10">
    <location>
        <begin position="77"/>
        <end position="84"/>
    </location>
    <ligand>
        <name>ATP</name>
        <dbReference type="ChEBI" id="CHEBI:30616"/>
    </ligand>
</feature>
<dbReference type="GO" id="GO:0006400">
    <property type="term" value="P:tRNA modification"/>
    <property type="evidence" value="ECO:0007669"/>
    <property type="project" value="TreeGrafter"/>
</dbReference>